<name>A0A067BZZ8_SAPPC</name>
<proteinExistence type="predicted"/>
<gene>
    <name evidence="2" type="ORF">SPRG_12716</name>
</gene>
<organism evidence="2 3">
    <name type="scientific">Saprolegnia parasitica (strain CBS 223.65)</name>
    <dbReference type="NCBI Taxonomy" id="695850"/>
    <lineage>
        <taxon>Eukaryota</taxon>
        <taxon>Sar</taxon>
        <taxon>Stramenopiles</taxon>
        <taxon>Oomycota</taxon>
        <taxon>Saprolegniomycetes</taxon>
        <taxon>Saprolegniales</taxon>
        <taxon>Saprolegniaceae</taxon>
        <taxon>Saprolegnia</taxon>
    </lineage>
</organism>
<keyword evidence="1" id="KW-0812">Transmembrane</keyword>
<evidence type="ECO:0000256" key="1">
    <source>
        <dbReference type="SAM" id="Phobius"/>
    </source>
</evidence>
<reference evidence="2 3" key="1">
    <citation type="journal article" date="2013" name="PLoS Genet.">
        <title>Distinctive expansion of potential virulence genes in the genome of the oomycete fish pathogen Saprolegnia parasitica.</title>
        <authorList>
            <person name="Jiang R.H."/>
            <person name="de Bruijn I."/>
            <person name="Haas B.J."/>
            <person name="Belmonte R."/>
            <person name="Lobach L."/>
            <person name="Christie J."/>
            <person name="van den Ackerveken G."/>
            <person name="Bottin A."/>
            <person name="Bulone V."/>
            <person name="Diaz-Moreno S.M."/>
            <person name="Dumas B."/>
            <person name="Fan L."/>
            <person name="Gaulin E."/>
            <person name="Govers F."/>
            <person name="Grenville-Briggs L.J."/>
            <person name="Horner N.R."/>
            <person name="Levin J.Z."/>
            <person name="Mammella M."/>
            <person name="Meijer H.J."/>
            <person name="Morris P."/>
            <person name="Nusbaum C."/>
            <person name="Oome S."/>
            <person name="Phillips A.J."/>
            <person name="van Rooyen D."/>
            <person name="Rzeszutek E."/>
            <person name="Saraiva M."/>
            <person name="Secombes C.J."/>
            <person name="Seidl M.F."/>
            <person name="Snel B."/>
            <person name="Stassen J.H."/>
            <person name="Sykes S."/>
            <person name="Tripathy S."/>
            <person name="van den Berg H."/>
            <person name="Vega-Arreguin J.C."/>
            <person name="Wawra S."/>
            <person name="Young S.K."/>
            <person name="Zeng Q."/>
            <person name="Dieguez-Uribeondo J."/>
            <person name="Russ C."/>
            <person name="Tyler B.M."/>
            <person name="van West P."/>
        </authorList>
    </citation>
    <scope>NUCLEOTIDE SEQUENCE [LARGE SCALE GENOMIC DNA]</scope>
    <source>
        <strain evidence="2 3">CBS 223.65</strain>
    </source>
</reference>
<dbReference type="GeneID" id="24134653"/>
<evidence type="ECO:0000313" key="2">
    <source>
        <dbReference type="EMBL" id="KDO22435.1"/>
    </source>
</evidence>
<dbReference type="RefSeq" id="XP_012206823.1">
    <property type="nucleotide sequence ID" value="XM_012351433.1"/>
</dbReference>
<sequence length="121" mass="13643">MLSTFVGHGLFPLGLLLFILLMLPAPCFLAVRINAFIEVLLFAFEFAGLSLMAWLLCFGIIILVKQASVGVCIVLDDDATQAFKWVVQRNFWMGVSTAMTYLAVGFLYYFKKQVTDMTCRR</sequence>
<protein>
    <submittedName>
        <fullName evidence="2">Uncharacterized protein</fullName>
    </submittedName>
</protein>
<keyword evidence="3" id="KW-1185">Reference proteome</keyword>
<dbReference type="OrthoDB" id="10421429at2759"/>
<dbReference type="EMBL" id="KK583268">
    <property type="protein sequence ID" value="KDO22435.1"/>
    <property type="molecule type" value="Genomic_DNA"/>
</dbReference>
<feature type="transmembrane region" description="Helical" evidence="1">
    <location>
        <begin position="91"/>
        <end position="110"/>
    </location>
</feature>
<dbReference type="AlphaFoldDB" id="A0A067BZZ8"/>
<evidence type="ECO:0000313" key="3">
    <source>
        <dbReference type="Proteomes" id="UP000030745"/>
    </source>
</evidence>
<accession>A0A067BZZ8</accession>
<feature type="transmembrane region" description="Helical" evidence="1">
    <location>
        <begin position="39"/>
        <end position="64"/>
    </location>
</feature>
<dbReference type="VEuPathDB" id="FungiDB:SPRG_12716"/>
<keyword evidence="1" id="KW-0472">Membrane</keyword>
<dbReference type="Proteomes" id="UP000030745">
    <property type="component" value="Unassembled WGS sequence"/>
</dbReference>
<dbReference type="OMA" id="VRINAFI"/>
<keyword evidence="1" id="KW-1133">Transmembrane helix</keyword>
<dbReference type="KEGG" id="spar:SPRG_12716"/>